<dbReference type="InterPro" id="IPR012334">
    <property type="entry name" value="Pectin_lyas_fold"/>
</dbReference>
<protein>
    <recommendedName>
        <fullName evidence="1">Rhamnogalacturonase A/B/Epimerase-like pectate lyase domain-containing protein</fullName>
    </recommendedName>
</protein>
<dbReference type="InterPro" id="IPR024535">
    <property type="entry name" value="RHGA/B-epi-like_pectate_lyase"/>
</dbReference>
<name>A0A5D3KKG6_9BRAD</name>
<keyword evidence="3" id="KW-1185">Reference proteome</keyword>
<proteinExistence type="predicted"/>
<evidence type="ECO:0000259" key="1">
    <source>
        <dbReference type="Pfam" id="PF12708"/>
    </source>
</evidence>
<reference evidence="2 3" key="1">
    <citation type="submission" date="2019-08" db="EMBL/GenBank/DDBJ databases">
        <title>Bradyrhizobium hipponensis sp. nov., a rhizobium isolated from a Lupinus angustifolius root nodule in Tunisia.</title>
        <authorList>
            <person name="Off K."/>
            <person name="Rejili M."/>
            <person name="Mars M."/>
            <person name="Brachmann A."/>
            <person name="Marin M."/>
        </authorList>
    </citation>
    <scope>NUCLEOTIDE SEQUENCE [LARGE SCALE GENOMIC DNA]</scope>
    <source>
        <strain evidence="2 3">CTAW71</strain>
    </source>
</reference>
<dbReference type="EMBL" id="VSSS01000021">
    <property type="protein sequence ID" value="TYL96117.1"/>
    <property type="molecule type" value="Genomic_DNA"/>
</dbReference>
<evidence type="ECO:0000313" key="3">
    <source>
        <dbReference type="Proteomes" id="UP000324758"/>
    </source>
</evidence>
<dbReference type="Proteomes" id="UP000324758">
    <property type="component" value="Unassembled WGS sequence"/>
</dbReference>
<dbReference type="Gene3D" id="2.160.20.10">
    <property type="entry name" value="Single-stranded right-handed beta-helix, Pectin lyase-like"/>
    <property type="match status" value="1"/>
</dbReference>
<gene>
    <name evidence="2" type="ORF">FXB40_12370</name>
</gene>
<feature type="domain" description="Rhamnogalacturonase A/B/Epimerase-like pectate lyase" evidence="1">
    <location>
        <begin position="42"/>
        <end position="131"/>
    </location>
</feature>
<accession>A0A5D3KKG6</accession>
<dbReference type="AlphaFoldDB" id="A0A5D3KKG6"/>
<dbReference type="Pfam" id="PF12708">
    <property type="entry name" value="Pect-lyase_RHGA_epim"/>
    <property type="match status" value="1"/>
</dbReference>
<organism evidence="2 3">
    <name type="scientific">Bradyrhizobium rifense</name>
    <dbReference type="NCBI Taxonomy" id="515499"/>
    <lineage>
        <taxon>Bacteria</taxon>
        <taxon>Pseudomonadati</taxon>
        <taxon>Pseudomonadota</taxon>
        <taxon>Alphaproteobacteria</taxon>
        <taxon>Hyphomicrobiales</taxon>
        <taxon>Nitrobacteraceae</taxon>
        <taxon>Bradyrhizobium</taxon>
    </lineage>
</organism>
<comment type="caution">
    <text evidence="2">The sequence shown here is derived from an EMBL/GenBank/DDBJ whole genome shotgun (WGS) entry which is preliminary data.</text>
</comment>
<dbReference type="InterPro" id="IPR011050">
    <property type="entry name" value="Pectin_lyase_fold/virulence"/>
</dbReference>
<dbReference type="OrthoDB" id="5461292at2"/>
<evidence type="ECO:0000313" key="2">
    <source>
        <dbReference type="EMBL" id="TYL96117.1"/>
    </source>
</evidence>
<dbReference type="SUPFAM" id="SSF51126">
    <property type="entry name" value="Pectin lyase-like"/>
    <property type="match status" value="1"/>
</dbReference>
<sequence length="522" mass="56900">MKTRGRNNMNRRDLLIVGASGGVLGAARAQSKMPESIQSPLNVRRFGAVGDGVHDDTNALQKAIDYACNNKLQLAIPGTPQSYLISDSLPIPHGKHDWAITGDAGRVTIMQTADNKPIFEFSSRGNDYRDTTNRAFNMRNLRAAWTRNQSIANSESTMFLFDDGGYADFQIDNCENHNGCRLVATREVQAPGRPLNVWGCVLSHLFSGYAASGAAIRLRTNPVEGMPNILISHLYALRQMAEEELIHLAGCASVNIDNVEINFGRGPQLVCWGGTTEVNVRSWRMEQCTIVDTPRKVIFDLSGDGPREGTYRFQGVEMRFTTIDSSQPHSVFHASAGAQLIIDGYQEVATTRKSGALTVATTQDARIQFRSMADINSPHIFLLDSPHLADVSFATTEVLRFFKDGLTPGMNHAPNDAPSVVKGQVIGAAGWIWAIEASLDADVTAGQIELMVFKNGLPIDSGMMKLAVTKGAGGARVATVIKNTNHSDYHVRPGDRVHFEISTDQPFSGPKNAIFNLMVANI</sequence>